<dbReference type="GO" id="GO:0004540">
    <property type="term" value="F:RNA nuclease activity"/>
    <property type="evidence" value="ECO:0007669"/>
    <property type="project" value="InterPro"/>
</dbReference>
<evidence type="ECO:0000256" key="5">
    <source>
        <dbReference type="ARBA" id="ARBA00022884"/>
    </source>
</evidence>
<dbReference type="Pfam" id="PF10150">
    <property type="entry name" value="RNase_E_G"/>
    <property type="match status" value="1"/>
</dbReference>
<dbReference type="EMBL" id="BBVC01000016">
    <property type="protein sequence ID" value="GAO97753.1"/>
    <property type="molecule type" value="Genomic_DNA"/>
</dbReference>
<dbReference type="PANTHER" id="PTHR30001">
    <property type="entry name" value="RIBONUCLEASE"/>
    <property type="match status" value="1"/>
</dbReference>
<name>A0A0K8MC04_9PROT</name>
<proteinExistence type="predicted"/>
<reference evidence="7 8" key="1">
    <citation type="submission" date="2015-03" db="EMBL/GenBank/DDBJ databases">
        <title>Caedibacter varicaedens, whole genome shotgun sequence.</title>
        <authorList>
            <person name="Suzuki H."/>
            <person name="Dapper A.L."/>
            <person name="Gibson A.K."/>
            <person name="Jackson C."/>
            <person name="Lee H."/>
            <person name="Pejaver V.R."/>
            <person name="Doak T."/>
            <person name="Lynch M."/>
        </authorList>
    </citation>
    <scope>NUCLEOTIDE SEQUENCE [LARGE SCALE GENOMIC DNA]</scope>
</reference>
<evidence type="ECO:0000256" key="3">
    <source>
        <dbReference type="ARBA" id="ARBA00022801"/>
    </source>
</evidence>
<keyword evidence="8" id="KW-1185">Reference proteome</keyword>
<evidence type="ECO:0000259" key="6">
    <source>
        <dbReference type="Pfam" id="PF10150"/>
    </source>
</evidence>
<evidence type="ECO:0000313" key="7">
    <source>
        <dbReference type="EMBL" id="GAO97753.1"/>
    </source>
</evidence>
<sequence>MSFDEMYILEKLNAVFLTYLAEGEVKSLILTLLDDKVRSGDIYQGRVQRLEGTRIWVDIGHAKPALLAKPHKILNVGELVCVQIERIPLGQKGAQVTQTSSKIAESFSKVGQIHVAPEEWLSYLMKQENSLKIVTNTERVFRHVRALNTLHHITLKSDLKVPDKISMAWQSLLEPAVQIPGGGWIFIEEGETLTAIDVNTGGGEFISPDLKDDRAWLKFNQRAADVIQDQLQLRQIGGLIVIDFPRLQEKKNQHVLYDTMIKFNVSRSQVLGFTRAGLFEITREKKCNSLPRRLQEIIGKNDEFSF</sequence>
<protein>
    <submittedName>
        <fullName evidence="7">Ribonuclease E</fullName>
    </submittedName>
</protein>
<dbReference type="GO" id="GO:0006364">
    <property type="term" value="P:rRNA processing"/>
    <property type="evidence" value="ECO:0007669"/>
    <property type="project" value="TreeGrafter"/>
</dbReference>
<evidence type="ECO:0000313" key="8">
    <source>
        <dbReference type="Proteomes" id="UP000036771"/>
    </source>
</evidence>
<dbReference type="PANTHER" id="PTHR30001:SF0">
    <property type="entry name" value="RIBONUCLEASE G"/>
    <property type="match status" value="1"/>
</dbReference>
<dbReference type="STRING" id="1629334.Cva_00393"/>
<dbReference type="InterPro" id="IPR012340">
    <property type="entry name" value="NA-bd_OB-fold"/>
</dbReference>
<comment type="caution">
    <text evidence="7">The sequence shown here is derived from an EMBL/GenBank/DDBJ whole genome shotgun (WGS) entry which is preliminary data.</text>
</comment>
<dbReference type="GO" id="GO:0046872">
    <property type="term" value="F:metal ion binding"/>
    <property type="evidence" value="ECO:0007669"/>
    <property type="project" value="UniProtKB-KW"/>
</dbReference>
<keyword evidence="5" id="KW-0694">RNA-binding</keyword>
<comment type="cofactor">
    <cofactor evidence="1">
        <name>Mg(2+)</name>
        <dbReference type="ChEBI" id="CHEBI:18420"/>
    </cofactor>
</comment>
<evidence type="ECO:0000256" key="1">
    <source>
        <dbReference type="ARBA" id="ARBA00001946"/>
    </source>
</evidence>
<gene>
    <name evidence="7" type="primary">rne_2</name>
    <name evidence="7" type="ORF">Cva_00393</name>
</gene>
<accession>A0A0K8MC04</accession>
<dbReference type="SUPFAM" id="SSF50249">
    <property type="entry name" value="Nucleic acid-binding proteins"/>
    <property type="match status" value="1"/>
</dbReference>
<dbReference type="InterPro" id="IPR019307">
    <property type="entry name" value="RNA-bd_AU-1/RNase_E/G"/>
</dbReference>
<dbReference type="GO" id="GO:0003723">
    <property type="term" value="F:RNA binding"/>
    <property type="evidence" value="ECO:0007669"/>
    <property type="project" value="UniProtKB-KW"/>
</dbReference>
<feature type="domain" description="RNA-binding protein AU-1/Ribonuclease E/G" evidence="6">
    <location>
        <begin position="133"/>
        <end position="285"/>
    </location>
</feature>
<dbReference type="Proteomes" id="UP000036771">
    <property type="component" value="Unassembled WGS sequence"/>
</dbReference>
<organism evidence="7 8">
    <name type="scientific">Caedimonas varicaedens</name>
    <dbReference type="NCBI Taxonomy" id="1629334"/>
    <lineage>
        <taxon>Bacteria</taxon>
        <taxon>Pseudomonadati</taxon>
        <taxon>Pseudomonadota</taxon>
        <taxon>Alphaproteobacteria</taxon>
        <taxon>Holosporales</taxon>
        <taxon>Caedimonadaceae</taxon>
        <taxon>Caedimonas</taxon>
    </lineage>
</organism>
<dbReference type="GO" id="GO:0016787">
    <property type="term" value="F:hydrolase activity"/>
    <property type="evidence" value="ECO:0007669"/>
    <property type="project" value="UniProtKB-KW"/>
</dbReference>
<dbReference type="AlphaFoldDB" id="A0A0K8MC04"/>
<dbReference type="GO" id="GO:0005737">
    <property type="term" value="C:cytoplasm"/>
    <property type="evidence" value="ECO:0007669"/>
    <property type="project" value="TreeGrafter"/>
</dbReference>
<keyword evidence="3" id="KW-0378">Hydrolase</keyword>
<keyword evidence="4" id="KW-0460">Magnesium</keyword>
<dbReference type="InterPro" id="IPR004659">
    <property type="entry name" value="RNase_E/G"/>
</dbReference>
<evidence type="ECO:0000256" key="2">
    <source>
        <dbReference type="ARBA" id="ARBA00022723"/>
    </source>
</evidence>
<evidence type="ECO:0000256" key="4">
    <source>
        <dbReference type="ARBA" id="ARBA00022842"/>
    </source>
</evidence>
<keyword evidence="2" id="KW-0479">Metal-binding</keyword>